<dbReference type="Gene3D" id="3.40.50.200">
    <property type="entry name" value="Peptidase S8/S53 domain"/>
    <property type="match status" value="1"/>
</dbReference>
<keyword evidence="3" id="KW-0479">Metal-binding</keyword>
<dbReference type="InterPro" id="IPR050819">
    <property type="entry name" value="Tripeptidyl-peptidase_I"/>
</dbReference>
<evidence type="ECO:0000256" key="7">
    <source>
        <dbReference type="ARBA" id="ARBA00023145"/>
    </source>
</evidence>
<dbReference type="PROSITE" id="PS51257">
    <property type="entry name" value="PROKAR_LIPOPROTEIN"/>
    <property type="match status" value="1"/>
</dbReference>
<evidence type="ECO:0000256" key="3">
    <source>
        <dbReference type="ARBA" id="ARBA00022723"/>
    </source>
</evidence>
<feature type="compositionally biased region" description="Low complexity" evidence="8">
    <location>
        <begin position="227"/>
        <end position="266"/>
    </location>
</feature>
<evidence type="ECO:0000256" key="8">
    <source>
        <dbReference type="SAM" id="MobiDB-lite"/>
    </source>
</evidence>
<feature type="chain" id="PRO_5047514976" evidence="9">
    <location>
        <begin position="26"/>
        <end position="727"/>
    </location>
</feature>
<reference evidence="11 12" key="1">
    <citation type="journal article" date="2019" name="Int. J. Syst. Evol. Microbiol.">
        <title>The Global Catalogue of Microorganisms (GCM) 10K type strain sequencing project: providing services to taxonomists for standard genome sequencing and annotation.</title>
        <authorList>
            <consortium name="The Broad Institute Genomics Platform"/>
            <consortium name="The Broad Institute Genome Sequencing Center for Infectious Disease"/>
            <person name="Wu L."/>
            <person name="Ma J."/>
        </authorList>
    </citation>
    <scope>NUCLEOTIDE SEQUENCE [LARGE SCALE GENOMIC DNA]</scope>
    <source>
        <strain evidence="11 12">JCM 16014</strain>
    </source>
</reference>
<dbReference type="PROSITE" id="PS51695">
    <property type="entry name" value="SEDOLISIN"/>
    <property type="match status" value="1"/>
</dbReference>
<dbReference type="SUPFAM" id="SSF54897">
    <property type="entry name" value="Protease propeptides/inhibitors"/>
    <property type="match status" value="1"/>
</dbReference>
<accession>A0ABN2VAL7</accession>
<sequence length="727" mass="73877">MAGLFRRVAVWPAALSMVACTVAAGADSTLVATAATETATETATVRIGLAGADPNGLESYALAVSDPNNTRYRQFLSPAEVRKRFGPTPAQVRKVHRWISDSELRITAENSHWIDVSGTPDQVAKAFAAGIARRRVPGTTMASAAAATVPSELAGAVSSVAGLGRRHHGVRLFSHRVGPTRGLRGLNPGGPMLPTGPDGTPGDASPDASPDTPLDASPDASPDMPLDTPLGTAPDTAPGTAPGTAAATTGPAPTDSPTDSPGGCSPAWGAAPAAGFPAGYHDPESLAVCAYVPSQLRAAYGVTASGFTGKGSVIGIVDAYGSPTMRADADQFASSVGDQPFADGQYLETIDTSKWAHVGDGVCETPATWGGEQALDVEMAHGLAPDATVHYFSAASCDDHDIAATLAQIVDQHSADTVTGAFGEIMHFSDGELDPALVDQEERIFITGAVEGIGFSFASGDCGDQAPGLAGPACDPATARVQTEWPASSPWVTAVGGTALAASAAGQRQWEVPMGDLRSDLSDDGRSWVPLPGVFYFGGGGGTNEDFYQPGYQKGVVPDALAHTVAGGTKTDAAMRTVPDVALNGDLLTAVVTGHTDPTLGGYGEDEVGGTSAAAPMFAAIQAVAAQAAGGPLGFANPALYKRSGTKQFNDVVEHPAGTPDPISAVVDHGTADGVHEARLYRLDADHGLTAAAGYDTATGLGSPTVEYFASYKPAPPATTKPKKTLG</sequence>
<dbReference type="Proteomes" id="UP001500751">
    <property type="component" value="Unassembled WGS sequence"/>
</dbReference>
<dbReference type="SMART" id="SM00944">
    <property type="entry name" value="Pro-kuma_activ"/>
    <property type="match status" value="1"/>
</dbReference>
<evidence type="ECO:0000256" key="6">
    <source>
        <dbReference type="ARBA" id="ARBA00022837"/>
    </source>
</evidence>
<evidence type="ECO:0000256" key="2">
    <source>
        <dbReference type="ARBA" id="ARBA00022670"/>
    </source>
</evidence>
<evidence type="ECO:0000256" key="5">
    <source>
        <dbReference type="ARBA" id="ARBA00022825"/>
    </source>
</evidence>
<comment type="caution">
    <text evidence="11">The sequence shown here is derived from an EMBL/GenBank/DDBJ whole genome shotgun (WGS) entry which is preliminary data.</text>
</comment>
<name>A0ABN2VAL7_9ACTN</name>
<comment type="cofactor">
    <cofactor evidence="1">
        <name>Ca(2+)</name>
        <dbReference type="ChEBI" id="CHEBI:29108"/>
    </cofactor>
</comment>
<dbReference type="CDD" id="cd11377">
    <property type="entry name" value="Pro-peptidase_S53"/>
    <property type="match status" value="1"/>
</dbReference>
<dbReference type="PANTHER" id="PTHR14218">
    <property type="entry name" value="PROTEASE S8 TRIPEPTIDYL PEPTIDASE I CLN2"/>
    <property type="match status" value="1"/>
</dbReference>
<dbReference type="CDD" id="cd04056">
    <property type="entry name" value="Peptidases_S53"/>
    <property type="match status" value="1"/>
</dbReference>
<keyword evidence="4" id="KW-0378">Hydrolase</keyword>
<feature type="region of interest" description="Disordered" evidence="8">
    <location>
        <begin position="172"/>
        <end position="266"/>
    </location>
</feature>
<evidence type="ECO:0000256" key="4">
    <source>
        <dbReference type="ARBA" id="ARBA00022801"/>
    </source>
</evidence>
<dbReference type="Pfam" id="PF09286">
    <property type="entry name" value="Pro-kuma_activ"/>
    <property type="match status" value="1"/>
</dbReference>
<keyword evidence="2" id="KW-0645">Protease</keyword>
<gene>
    <name evidence="11" type="ORF">GCM10009839_78330</name>
</gene>
<proteinExistence type="predicted"/>
<dbReference type="InterPro" id="IPR030400">
    <property type="entry name" value="Sedolisin_dom"/>
</dbReference>
<dbReference type="RefSeq" id="WP_344670787.1">
    <property type="nucleotide sequence ID" value="NZ_BAAAQN010000067.1"/>
</dbReference>
<feature type="signal peptide" evidence="9">
    <location>
        <begin position="1"/>
        <end position="25"/>
    </location>
</feature>
<protein>
    <submittedName>
        <fullName evidence="11">S53 family peptidase</fullName>
    </submittedName>
</protein>
<evidence type="ECO:0000256" key="9">
    <source>
        <dbReference type="SAM" id="SignalP"/>
    </source>
</evidence>
<keyword evidence="9" id="KW-0732">Signal</keyword>
<feature type="domain" description="Peptidase S53" evidence="10">
    <location>
        <begin position="290"/>
        <end position="716"/>
    </location>
</feature>
<evidence type="ECO:0000256" key="1">
    <source>
        <dbReference type="ARBA" id="ARBA00001913"/>
    </source>
</evidence>
<dbReference type="PANTHER" id="PTHR14218:SF15">
    <property type="entry name" value="TRIPEPTIDYL-PEPTIDASE 1"/>
    <property type="match status" value="1"/>
</dbReference>
<dbReference type="EMBL" id="BAAAQN010000067">
    <property type="protein sequence ID" value="GAA2057299.1"/>
    <property type="molecule type" value="Genomic_DNA"/>
</dbReference>
<evidence type="ECO:0000313" key="11">
    <source>
        <dbReference type="EMBL" id="GAA2057299.1"/>
    </source>
</evidence>
<organism evidence="11 12">
    <name type="scientific">Catenulispora yoronensis</name>
    <dbReference type="NCBI Taxonomy" id="450799"/>
    <lineage>
        <taxon>Bacteria</taxon>
        <taxon>Bacillati</taxon>
        <taxon>Actinomycetota</taxon>
        <taxon>Actinomycetes</taxon>
        <taxon>Catenulisporales</taxon>
        <taxon>Catenulisporaceae</taxon>
        <taxon>Catenulispora</taxon>
    </lineage>
</organism>
<dbReference type="InterPro" id="IPR036852">
    <property type="entry name" value="Peptidase_S8/S53_dom_sf"/>
</dbReference>
<keyword evidence="6" id="KW-0106">Calcium</keyword>
<evidence type="ECO:0000313" key="12">
    <source>
        <dbReference type="Proteomes" id="UP001500751"/>
    </source>
</evidence>
<keyword evidence="12" id="KW-1185">Reference proteome</keyword>
<dbReference type="InterPro" id="IPR023828">
    <property type="entry name" value="Peptidase_S8_Ser-AS"/>
</dbReference>
<dbReference type="InterPro" id="IPR015366">
    <property type="entry name" value="S53_propep"/>
</dbReference>
<evidence type="ECO:0000259" key="10">
    <source>
        <dbReference type="PROSITE" id="PS51695"/>
    </source>
</evidence>
<dbReference type="SUPFAM" id="SSF52743">
    <property type="entry name" value="Subtilisin-like"/>
    <property type="match status" value="1"/>
</dbReference>
<keyword evidence="7" id="KW-0865">Zymogen</keyword>
<dbReference type="Pfam" id="PF00082">
    <property type="entry name" value="Peptidase_S8"/>
    <property type="match status" value="1"/>
</dbReference>
<dbReference type="InterPro" id="IPR000209">
    <property type="entry name" value="Peptidase_S8/S53_dom"/>
</dbReference>
<dbReference type="PROSITE" id="PS00138">
    <property type="entry name" value="SUBTILASE_SER"/>
    <property type="match status" value="1"/>
</dbReference>
<keyword evidence="5" id="KW-0720">Serine protease</keyword>